<name>A0ABP0ZDB5_9ASCO</name>
<evidence type="ECO:0000256" key="1">
    <source>
        <dbReference type="SAM" id="MobiDB-lite"/>
    </source>
</evidence>
<evidence type="ECO:0000313" key="3">
    <source>
        <dbReference type="Proteomes" id="UP001497383"/>
    </source>
</evidence>
<organism evidence="2 3">
    <name type="scientific">Lodderomyces beijingensis</name>
    <dbReference type="NCBI Taxonomy" id="1775926"/>
    <lineage>
        <taxon>Eukaryota</taxon>
        <taxon>Fungi</taxon>
        <taxon>Dikarya</taxon>
        <taxon>Ascomycota</taxon>
        <taxon>Saccharomycotina</taxon>
        <taxon>Pichiomycetes</taxon>
        <taxon>Debaryomycetaceae</taxon>
        <taxon>Candida/Lodderomyces clade</taxon>
        <taxon>Lodderomyces</taxon>
    </lineage>
</organism>
<evidence type="ECO:0008006" key="4">
    <source>
        <dbReference type="Google" id="ProtNLM"/>
    </source>
</evidence>
<dbReference type="GeneID" id="92205581"/>
<evidence type="ECO:0000313" key="2">
    <source>
        <dbReference type="EMBL" id="CAK9435658.1"/>
    </source>
</evidence>
<feature type="compositionally biased region" description="Basic and acidic residues" evidence="1">
    <location>
        <begin position="83"/>
        <end position="106"/>
    </location>
</feature>
<gene>
    <name evidence="2" type="ORF">LODBEIA_P03850</name>
</gene>
<feature type="compositionally biased region" description="Low complexity" evidence="1">
    <location>
        <begin position="28"/>
        <end position="43"/>
    </location>
</feature>
<accession>A0ABP0ZDB5</accession>
<keyword evidence="3" id="KW-1185">Reference proteome</keyword>
<feature type="region of interest" description="Disordered" evidence="1">
    <location>
        <begin position="1"/>
        <end position="137"/>
    </location>
</feature>
<sequence>MSLQSPLLSYKKPRKDRTPSLPSTPRMSTANSPSASVSSSTANLVEGGEQSGKLSPKAAATSSKRVSSRRKALQEYYHLQQSKQKEGKDEGKAQEQGNEHGHEHGQTSESHGAAGSTQSETKGEANHLRNSSSLKSEEDVEKFIESASMNEILQLRNSLSAKLNASNQRRKEIMYDNYHELIKLSKTLGKFSQSQISVPVDPAVEGLNGLRIFKPDAVKPSSTVDFNSYLDKCIEELKQFNELSVKKMTGDFDSVLERISS</sequence>
<proteinExistence type="predicted"/>
<feature type="compositionally biased region" description="Polar residues" evidence="1">
    <location>
        <begin position="107"/>
        <end position="120"/>
    </location>
</feature>
<dbReference type="EMBL" id="OZ022405">
    <property type="protein sequence ID" value="CAK9435658.1"/>
    <property type="molecule type" value="Genomic_DNA"/>
</dbReference>
<protein>
    <recommendedName>
        <fullName evidence="4">Vacuolar protein sorting-associated protein 51 homolog</fullName>
    </recommendedName>
</protein>
<reference evidence="2 3" key="1">
    <citation type="submission" date="2024-03" db="EMBL/GenBank/DDBJ databases">
        <authorList>
            <person name="Brejova B."/>
        </authorList>
    </citation>
    <scope>NUCLEOTIDE SEQUENCE [LARGE SCALE GENOMIC DNA]</scope>
    <source>
        <strain evidence="2 3">CBS 14171</strain>
    </source>
</reference>
<dbReference type="Pfam" id="PF08700">
    <property type="entry name" value="VPS51_Exo84_N"/>
    <property type="match status" value="1"/>
</dbReference>
<dbReference type="RefSeq" id="XP_066827323.1">
    <property type="nucleotide sequence ID" value="XM_066974005.1"/>
</dbReference>
<dbReference type="Proteomes" id="UP001497383">
    <property type="component" value="Chromosome 1"/>
</dbReference>